<reference evidence="2" key="1">
    <citation type="submission" date="2013-12" db="EMBL/GenBank/DDBJ databases">
        <title>Genome sequences of Streptococcus thermophilus strains MTH17CL396 and M17PTZA496 isolated from Fontina cheese in Valle d'Aosta region (Italy).</title>
        <authorList>
            <person name="Treu L."/>
            <person name="Giacomini A."/>
            <person name="Corich V."/>
            <person name="Vendramin V."/>
            <person name="Bovo B."/>
        </authorList>
    </citation>
    <scope>NUCLEOTIDE SEQUENCE [LARGE SCALE GENOMIC DNA]</scope>
    <source>
        <strain evidence="2">M17PTZA496</strain>
    </source>
</reference>
<accession>A0A0E2QFD8</accession>
<comment type="caution">
    <text evidence="1">The sequence shown here is derived from an EMBL/GenBank/DDBJ whole genome shotgun (WGS) entry which is preliminary data.</text>
</comment>
<dbReference type="HOGENOM" id="CLU_2829595_0_0_9"/>
<dbReference type="Proteomes" id="UP000024559">
    <property type="component" value="Chromosome"/>
</dbReference>
<dbReference type="EMBL" id="AZJT01000067">
    <property type="protein sequence ID" value="ETW88209.1"/>
    <property type="molecule type" value="Genomic_DNA"/>
</dbReference>
<dbReference type="AlphaFoldDB" id="A0A0E2QFD8"/>
<evidence type="ECO:0000313" key="1">
    <source>
        <dbReference type="EMBL" id="ETW88209.1"/>
    </source>
</evidence>
<organism evidence="1 2">
    <name type="scientific">Streptococcus thermophilus M17PTZA496</name>
    <dbReference type="NCBI Taxonomy" id="1433289"/>
    <lineage>
        <taxon>Bacteria</taxon>
        <taxon>Bacillati</taxon>
        <taxon>Bacillota</taxon>
        <taxon>Bacilli</taxon>
        <taxon>Lactobacillales</taxon>
        <taxon>Streptococcaceae</taxon>
        <taxon>Streptococcus</taxon>
    </lineage>
</organism>
<dbReference type="PATRIC" id="fig|1433289.7.peg.1977"/>
<gene>
    <name evidence="1" type="ORF">X841_09530</name>
</gene>
<protein>
    <submittedName>
        <fullName evidence="1">Bacteriocin BlpI family protein</fullName>
    </submittedName>
</protein>
<dbReference type="RefSeq" id="WP_011681569.1">
    <property type="nucleotide sequence ID" value="NZ_CM002372.1"/>
</dbReference>
<name>A0A0E2QFD8_STRTR</name>
<proteinExistence type="predicted"/>
<sequence length="66" mass="6658">MNNKQLERFKKLDTNALSNVSGQGYGAQCVIGTTGMTIVGAAFFGIAGAGAGFAGGSTAFCYDTAK</sequence>
<evidence type="ECO:0000313" key="2">
    <source>
        <dbReference type="Proteomes" id="UP000024559"/>
    </source>
</evidence>